<dbReference type="Gene3D" id="2.130.10.10">
    <property type="entry name" value="YVTN repeat-like/Quinoprotein amine dehydrogenase"/>
    <property type="match status" value="1"/>
</dbReference>
<dbReference type="PANTHER" id="PTHR19853">
    <property type="entry name" value="WD REPEAT CONTAINING PROTEIN 3 WDR3"/>
    <property type="match status" value="1"/>
</dbReference>
<accession>A0A151WXC2</accession>
<evidence type="ECO:0000256" key="8">
    <source>
        <dbReference type="ARBA" id="ARBA00023273"/>
    </source>
</evidence>
<dbReference type="GO" id="GO:0036064">
    <property type="term" value="C:ciliary basal body"/>
    <property type="evidence" value="ECO:0007669"/>
    <property type="project" value="TreeGrafter"/>
</dbReference>
<evidence type="ECO:0000256" key="3">
    <source>
        <dbReference type="ARBA" id="ARBA00022490"/>
    </source>
</evidence>
<evidence type="ECO:0000256" key="1">
    <source>
        <dbReference type="ARBA" id="ARBA00004138"/>
    </source>
</evidence>
<protein>
    <submittedName>
        <fullName evidence="11">WD repeat-containing protein 67</fullName>
    </submittedName>
</protein>
<dbReference type="SUPFAM" id="SSF47923">
    <property type="entry name" value="Ypt/Rab-GAP domain of gyp1p"/>
    <property type="match status" value="1"/>
</dbReference>
<keyword evidence="7" id="KW-0206">Cytoskeleton</keyword>
<name>A0A151WXC2_9HYME</name>
<dbReference type="PANTHER" id="PTHR19853:SF1">
    <property type="entry name" value="TBC1 DOMAIN FAMILY MEMBER 31"/>
    <property type="match status" value="1"/>
</dbReference>
<dbReference type="AlphaFoldDB" id="A0A151WXC2"/>
<comment type="subcellular location">
    <subcellularLocation>
        <location evidence="1">Cell projection</location>
        <location evidence="1">Cilium</location>
    </subcellularLocation>
    <subcellularLocation>
        <location evidence="2">Cytoplasm</location>
        <location evidence="2">Cytoskeleton</location>
        <location evidence="2">Microtubule organizing center</location>
        <location evidence="2">Centrosome</location>
    </subcellularLocation>
</comment>
<dbReference type="InterPro" id="IPR036322">
    <property type="entry name" value="WD40_repeat_dom_sf"/>
</dbReference>
<dbReference type="InterPro" id="IPR015943">
    <property type="entry name" value="WD40/YVTN_repeat-like_dom_sf"/>
</dbReference>
<reference evidence="11 12" key="1">
    <citation type="submission" date="2015-09" db="EMBL/GenBank/DDBJ databases">
        <title>Trachymyrmex zeteki WGS genome.</title>
        <authorList>
            <person name="Nygaard S."/>
            <person name="Hu H."/>
            <person name="Boomsma J."/>
            <person name="Zhang G."/>
        </authorList>
    </citation>
    <scope>NUCLEOTIDE SEQUENCE [LARGE SCALE GENOMIC DNA]</scope>
    <source>
        <strain evidence="11">Tzet28-1</strain>
        <tissue evidence="11">Whole body</tissue>
    </source>
</reference>
<dbReference type="PROSITE" id="PS50086">
    <property type="entry name" value="TBC_RABGAP"/>
    <property type="match status" value="1"/>
</dbReference>
<keyword evidence="3" id="KW-0963">Cytoplasm</keyword>
<keyword evidence="4" id="KW-0853">WD repeat</keyword>
<evidence type="ECO:0000256" key="4">
    <source>
        <dbReference type="ARBA" id="ARBA00022574"/>
    </source>
</evidence>
<evidence type="ECO:0000256" key="5">
    <source>
        <dbReference type="ARBA" id="ARBA00022737"/>
    </source>
</evidence>
<dbReference type="STRING" id="64791.A0A151WXC2"/>
<gene>
    <name evidence="11" type="ORF">ALC60_08461</name>
</gene>
<dbReference type="EMBL" id="KQ982675">
    <property type="protein sequence ID" value="KYQ52417.1"/>
    <property type="molecule type" value="Genomic_DNA"/>
</dbReference>
<feature type="coiled-coil region" evidence="9">
    <location>
        <begin position="765"/>
        <end position="792"/>
    </location>
</feature>
<evidence type="ECO:0000256" key="2">
    <source>
        <dbReference type="ARBA" id="ARBA00004300"/>
    </source>
</evidence>
<organism evidence="11 12">
    <name type="scientific">Mycetomoellerius zeteki</name>
    <dbReference type="NCBI Taxonomy" id="64791"/>
    <lineage>
        <taxon>Eukaryota</taxon>
        <taxon>Metazoa</taxon>
        <taxon>Ecdysozoa</taxon>
        <taxon>Arthropoda</taxon>
        <taxon>Hexapoda</taxon>
        <taxon>Insecta</taxon>
        <taxon>Pterygota</taxon>
        <taxon>Neoptera</taxon>
        <taxon>Endopterygota</taxon>
        <taxon>Hymenoptera</taxon>
        <taxon>Apocrita</taxon>
        <taxon>Aculeata</taxon>
        <taxon>Formicoidea</taxon>
        <taxon>Formicidae</taxon>
        <taxon>Myrmicinae</taxon>
        <taxon>Mycetomoellerius</taxon>
    </lineage>
</organism>
<dbReference type="Proteomes" id="UP000075809">
    <property type="component" value="Unassembled WGS sequence"/>
</dbReference>
<keyword evidence="8" id="KW-0966">Cell projection</keyword>
<dbReference type="GO" id="GO:0005813">
    <property type="term" value="C:centrosome"/>
    <property type="evidence" value="ECO:0007669"/>
    <property type="project" value="UniProtKB-SubCell"/>
</dbReference>
<sequence length="794" mass="92789">MYNSGWNKLIKSNDSYKYAPTNNVKKRYCLIQMSFNHDEEYLIVGDTKGYLHYIELSGDVPCYKILGKIGRPTFLAFNPTCTEEILIGLDTGDIKIWKLYTDINEFSLLSGHKLAPTHVSFYKHHCLTNSRNEVIIWDLNSYNKVHQLNVRVKNAIKKAAFSNVGHIVVLYHNDTMQAWRLRQLHKDTKIDTKIFGIRYIKDFVFTKDGRAMIMGGTRNISILNTYDWSLLRKLCLPNNFVEAKQLSVVSYPLDGGANNILAFLSSKNMLQFCDINALTFLEIPTSIDRIKQFVISSAGRYIAYIDQEGCLNIMHTDKIISKKCLQPNELLKPYRVHAHKISDHLECVRQSMKQELNTKRLMPILKEFGEYPEKYRTLIWSTILKLPANKNAYIALTSKVTRERFALNTLRSLPLADKSKASLLAMTIDCLLQWCPLLIQCLFLPNLIFPFLMTFQTDILFSLKCKVRYIYLFQKNPLLAFELILSILLNYCQKWFEYHPLPPLNILGIIENILLETDPILLNIFCEHGITSSEYAWPLLQTAMSEVLSGDEWLILWDHLISFQKPSLLLMCVVAYNIFLRKNIISLLKSSEDIKAFYNAQSHIRAKDLLKIARKIDQKISKRIHPNRYLRDKLLQLNHSGSYPSFISKEYPKFLTENLADLEKLKMQEQNLQEYNCRVADFEKRRLHAETEAFARQIHEARINEVQKCFQEHINNLNWKWQTLLPNAEKEKFCFHLYKNSDKKSERKQECNNCKIVEEIVSNYEDANSRNYKKLQQDVTKLECEVQNFLDSLR</sequence>
<keyword evidence="6 9" id="KW-0175">Coiled coil</keyword>
<dbReference type="InterPro" id="IPR035969">
    <property type="entry name" value="Rab-GAP_TBC_sf"/>
</dbReference>
<evidence type="ECO:0000313" key="12">
    <source>
        <dbReference type="Proteomes" id="UP000075809"/>
    </source>
</evidence>
<feature type="coiled-coil region" evidence="9">
    <location>
        <begin position="665"/>
        <end position="692"/>
    </location>
</feature>
<evidence type="ECO:0000256" key="7">
    <source>
        <dbReference type="ARBA" id="ARBA00023212"/>
    </source>
</evidence>
<evidence type="ECO:0000256" key="9">
    <source>
        <dbReference type="SAM" id="Coils"/>
    </source>
</evidence>
<keyword evidence="12" id="KW-1185">Reference proteome</keyword>
<dbReference type="SUPFAM" id="SSF50978">
    <property type="entry name" value="WD40 repeat-like"/>
    <property type="match status" value="1"/>
</dbReference>
<dbReference type="InterPro" id="IPR051570">
    <property type="entry name" value="TBC1_cilium_biogenesis"/>
</dbReference>
<dbReference type="GO" id="GO:0060271">
    <property type="term" value="P:cilium assembly"/>
    <property type="evidence" value="ECO:0007669"/>
    <property type="project" value="TreeGrafter"/>
</dbReference>
<evidence type="ECO:0000313" key="11">
    <source>
        <dbReference type="EMBL" id="KYQ52417.1"/>
    </source>
</evidence>
<evidence type="ECO:0000259" key="10">
    <source>
        <dbReference type="PROSITE" id="PS50086"/>
    </source>
</evidence>
<dbReference type="Gene3D" id="1.10.472.80">
    <property type="entry name" value="Ypt/Rab-GAP domain of gyp1p, domain 3"/>
    <property type="match status" value="1"/>
</dbReference>
<dbReference type="InterPro" id="IPR000195">
    <property type="entry name" value="Rab-GAP-TBC_dom"/>
</dbReference>
<evidence type="ECO:0000256" key="6">
    <source>
        <dbReference type="ARBA" id="ARBA00023054"/>
    </source>
</evidence>
<feature type="domain" description="Rab-GAP TBC" evidence="10">
    <location>
        <begin position="370"/>
        <end position="564"/>
    </location>
</feature>
<keyword evidence="5" id="KW-0677">Repeat</keyword>
<proteinExistence type="predicted"/>